<dbReference type="GO" id="GO:0008142">
    <property type="term" value="F:oxysterol binding"/>
    <property type="evidence" value="ECO:0007669"/>
    <property type="project" value="TreeGrafter"/>
</dbReference>
<dbReference type="PANTHER" id="PTHR10972">
    <property type="entry name" value="OXYSTEROL-BINDING PROTEIN-RELATED"/>
    <property type="match status" value="1"/>
</dbReference>
<dbReference type="OrthoDB" id="14833at2759"/>
<dbReference type="Pfam" id="PF01237">
    <property type="entry name" value="Oxysterol_BP"/>
    <property type="match status" value="2"/>
</dbReference>
<dbReference type="PANTHER" id="PTHR10972:SF92">
    <property type="entry name" value="OXYSTEROL BINDING PROTEIN"/>
    <property type="match status" value="1"/>
</dbReference>
<dbReference type="PROSITE" id="PS01013">
    <property type="entry name" value="OSBP"/>
    <property type="match status" value="1"/>
</dbReference>
<evidence type="ECO:0000313" key="3">
    <source>
        <dbReference type="EMBL" id="QDS76290.1"/>
    </source>
</evidence>
<dbReference type="InterPro" id="IPR037239">
    <property type="entry name" value="OSBP_sf"/>
</dbReference>
<evidence type="ECO:0000256" key="1">
    <source>
        <dbReference type="ARBA" id="ARBA00008842"/>
    </source>
</evidence>
<proteinExistence type="inferred from homology"/>
<dbReference type="Gene3D" id="3.30.70.3490">
    <property type="match status" value="1"/>
</dbReference>
<name>A0A517LKX6_9PEZI</name>
<dbReference type="Proteomes" id="UP000316270">
    <property type="component" value="Chromosome 15"/>
</dbReference>
<sequence>MATSDRSALKEFLASIATIKGDLSNITAPPFLLATQSTTQFPSYWAEFADLFTAPAKEEDPLLRSVLVLKWFLGCLKRQQYAGQDVNAGVKKPLNAFLGEIFEAEWEGIDGVTKLVSEQVSHHPPVTACRLWNENAGVEADGFACQKITFSGSVNIKQQGHAILTLKKYDEQYLIPLPDVKVSGLLSGTAYPELSGTHEIVSTNGFVSEIDFSGKKMLGLGGSKNHVSASVFSAKDRKKVLWSVEGSWSERFTVRDEVAGHAQVFDCTVAQPSPMKMLPLGQQDPWESRKAWKGTIDALDAGNMQLAADEKSKVEEGQRAMRKQESKCGKVWEPLFFRKTERDERFERLHALTHGKGVLNTDLWVWDESSAGRVTRPFHGELRPDSSH</sequence>
<dbReference type="GO" id="GO:0005829">
    <property type="term" value="C:cytosol"/>
    <property type="evidence" value="ECO:0007669"/>
    <property type="project" value="TreeGrafter"/>
</dbReference>
<reference evidence="3 4" key="1">
    <citation type="submission" date="2019-07" db="EMBL/GenBank/DDBJ databases">
        <title>Finished genome of Venturia effusa.</title>
        <authorList>
            <person name="Young C.A."/>
            <person name="Cox M.P."/>
            <person name="Ganley A.R.D."/>
            <person name="David W.J."/>
        </authorList>
    </citation>
    <scope>NUCLEOTIDE SEQUENCE [LARGE SCALE GENOMIC DNA]</scope>
    <source>
        <strain evidence="4">albino</strain>
    </source>
</reference>
<dbReference type="InterPro" id="IPR000648">
    <property type="entry name" value="Oxysterol-bd"/>
</dbReference>
<organism evidence="3 4">
    <name type="scientific">Venturia effusa</name>
    <dbReference type="NCBI Taxonomy" id="50376"/>
    <lineage>
        <taxon>Eukaryota</taxon>
        <taxon>Fungi</taxon>
        <taxon>Dikarya</taxon>
        <taxon>Ascomycota</taxon>
        <taxon>Pezizomycotina</taxon>
        <taxon>Dothideomycetes</taxon>
        <taxon>Pleosporomycetidae</taxon>
        <taxon>Venturiales</taxon>
        <taxon>Venturiaceae</taxon>
        <taxon>Venturia</taxon>
    </lineage>
</organism>
<dbReference type="Gene3D" id="1.10.287.2720">
    <property type="match status" value="1"/>
</dbReference>
<dbReference type="InterPro" id="IPR018494">
    <property type="entry name" value="Oxysterol-bd_CS"/>
</dbReference>
<dbReference type="Gene3D" id="2.40.160.120">
    <property type="match status" value="1"/>
</dbReference>
<evidence type="ECO:0008006" key="5">
    <source>
        <dbReference type="Google" id="ProtNLM"/>
    </source>
</evidence>
<evidence type="ECO:0000313" key="4">
    <source>
        <dbReference type="Proteomes" id="UP000316270"/>
    </source>
</evidence>
<gene>
    <name evidence="3" type="ORF">FKW77_001961</name>
</gene>
<dbReference type="GO" id="GO:0016020">
    <property type="term" value="C:membrane"/>
    <property type="evidence" value="ECO:0007669"/>
    <property type="project" value="TreeGrafter"/>
</dbReference>
<keyword evidence="4" id="KW-1185">Reference proteome</keyword>
<dbReference type="EMBL" id="CP042199">
    <property type="protein sequence ID" value="QDS76290.1"/>
    <property type="molecule type" value="Genomic_DNA"/>
</dbReference>
<dbReference type="AlphaFoldDB" id="A0A517LKX6"/>
<dbReference type="SUPFAM" id="SSF144000">
    <property type="entry name" value="Oxysterol-binding protein-like"/>
    <property type="match status" value="1"/>
</dbReference>
<evidence type="ECO:0000256" key="2">
    <source>
        <dbReference type="RuleBase" id="RU003844"/>
    </source>
</evidence>
<protein>
    <recommendedName>
        <fullName evidence="5">Oxysterol binding protein</fullName>
    </recommendedName>
</protein>
<accession>A0A517LKX6</accession>
<dbReference type="STRING" id="50376.A0A517LKX6"/>
<comment type="similarity">
    <text evidence="1 2">Belongs to the OSBP family.</text>
</comment>